<keyword evidence="2" id="KW-0472">Membrane</keyword>
<protein>
    <recommendedName>
        <fullName evidence="5">DUF883 domain-containing protein</fullName>
    </recommendedName>
</protein>
<evidence type="ECO:0000256" key="1">
    <source>
        <dbReference type="SAM" id="MobiDB-lite"/>
    </source>
</evidence>
<reference evidence="3 4" key="1">
    <citation type="submission" date="2015-04" db="EMBL/GenBank/DDBJ databases">
        <title>The draft genome sequence of Erythrobacter marinus HWDM-33.</title>
        <authorList>
            <person name="Zhuang L."/>
            <person name="Liu Y."/>
            <person name="Shao Z."/>
        </authorList>
    </citation>
    <scope>NUCLEOTIDE SEQUENCE [LARGE SCALE GENOMIC DNA]</scope>
    <source>
        <strain evidence="3 4">HWDM-33</strain>
    </source>
</reference>
<feature type="transmembrane region" description="Helical" evidence="2">
    <location>
        <begin position="137"/>
        <end position="154"/>
    </location>
</feature>
<keyword evidence="2" id="KW-0812">Transmembrane</keyword>
<dbReference type="EMBL" id="LBHU01000002">
    <property type="protein sequence ID" value="KLI64098.1"/>
    <property type="molecule type" value="Genomic_DNA"/>
</dbReference>
<evidence type="ECO:0000256" key="2">
    <source>
        <dbReference type="SAM" id="Phobius"/>
    </source>
</evidence>
<feature type="region of interest" description="Disordered" evidence="1">
    <location>
        <begin position="28"/>
        <end position="51"/>
    </location>
</feature>
<comment type="caution">
    <text evidence="3">The sequence shown here is derived from an EMBL/GenBank/DDBJ whole genome shotgun (WGS) entry which is preliminary data.</text>
</comment>
<organism evidence="3 4">
    <name type="scientific">Aurantiacibacter marinus</name>
    <dbReference type="NCBI Taxonomy" id="874156"/>
    <lineage>
        <taxon>Bacteria</taxon>
        <taxon>Pseudomonadati</taxon>
        <taxon>Pseudomonadota</taxon>
        <taxon>Alphaproteobacteria</taxon>
        <taxon>Sphingomonadales</taxon>
        <taxon>Erythrobacteraceae</taxon>
        <taxon>Aurantiacibacter</taxon>
    </lineage>
</organism>
<accession>A0A0H0XNB1</accession>
<name>A0A0H0XNB1_9SPHN</name>
<dbReference type="OrthoDB" id="7426580at2"/>
<keyword evidence="4" id="KW-1185">Reference proteome</keyword>
<dbReference type="STRING" id="874156.GCA_001021555_01525"/>
<dbReference type="AlphaFoldDB" id="A0A0H0XNB1"/>
<evidence type="ECO:0000313" key="4">
    <source>
        <dbReference type="Proteomes" id="UP000053455"/>
    </source>
</evidence>
<keyword evidence="2" id="KW-1133">Transmembrane helix</keyword>
<gene>
    <name evidence="3" type="ORF">AAV99_08965</name>
</gene>
<dbReference type="Proteomes" id="UP000053455">
    <property type="component" value="Unassembled WGS sequence"/>
</dbReference>
<evidence type="ECO:0000313" key="3">
    <source>
        <dbReference type="EMBL" id="KLI64098.1"/>
    </source>
</evidence>
<dbReference type="PATRIC" id="fig|874156.12.peg.1839"/>
<evidence type="ECO:0008006" key="5">
    <source>
        <dbReference type="Google" id="ProtNLM"/>
    </source>
</evidence>
<sequence>MVETTTTGNTSEAKSRFNAALDEAKAGASALGDEAKERAEKARIEAKARGEEWSVEAKTKASELAQEGKHKASEALTGLSRVINENAPAIDEKLGAKYGDFARNASTSLQDNARKLDEKSFEELAEDSRTAIRKSPAAAVGLAAVVGFFFARLFR</sequence>
<feature type="compositionally biased region" description="Basic and acidic residues" evidence="1">
    <location>
        <begin position="33"/>
        <end position="51"/>
    </location>
</feature>
<proteinExistence type="predicted"/>